<dbReference type="Pfam" id="PF04978">
    <property type="entry name" value="MST"/>
    <property type="match status" value="1"/>
</dbReference>
<proteinExistence type="predicted"/>
<dbReference type="AlphaFoldDB" id="I0JLM5"/>
<dbReference type="InterPro" id="IPR034660">
    <property type="entry name" value="DinB/YfiT-like"/>
</dbReference>
<name>I0JLM5_HALH3</name>
<dbReference type="PATRIC" id="fig|866895.3.peg.1711"/>
<dbReference type="Proteomes" id="UP000007397">
    <property type="component" value="Chromosome"/>
</dbReference>
<evidence type="ECO:0000313" key="1">
    <source>
        <dbReference type="EMBL" id="CCG45045.1"/>
    </source>
</evidence>
<reference evidence="1 2" key="1">
    <citation type="journal article" date="2013" name="Environ. Microbiol.">
        <title>Chloride and organic osmolytes: a hybrid strategy to cope with elevated salinities by the moderately halophilic, chloride-dependent bacterium Halobacillus halophilus.</title>
        <authorList>
            <person name="Saum S.H."/>
            <person name="Pfeiffer F."/>
            <person name="Palm P."/>
            <person name="Rampp M."/>
            <person name="Schuster S.C."/>
            <person name="Muller V."/>
            <person name="Oesterhelt D."/>
        </authorList>
    </citation>
    <scope>NUCLEOTIDE SEQUENCE [LARGE SCALE GENOMIC DNA]</scope>
    <source>
        <strain evidence="2">ATCC 35676 / DSM 2266 / JCM 20832 / KCTC 3685 / LMG 17431 / NBRC 102448 / NCIMB 2269</strain>
    </source>
</reference>
<dbReference type="Gene3D" id="1.20.120.450">
    <property type="entry name" value="dinb family like domain"/>
    <property type="match status" value="1"/>
</dbReference>
<evidence type="ECO:0008006" key="3">
    <source>
        <dbReference type="Google" id="ProtNLM"/>
    </source>
</evidence>
<protein>
    <recommendedName>
        <fullName evidence="3">DinB family protein</fullName>
    </recommendedName>
</protein>
<gene>
    <name evidence="1" type="ordered locus">HBHAL_2695</name>
</gene>
<dbReference type="SUPFAM" id="SSF109854">
    <property type="entry name" value="DinB/YfiT-like putative metalloenzymes"/>
    <property type="match status" value="1"/>
</dbReference>
<sequence>MKVDYRIKSISGYTEKIGELVSMLEHTREVTLQEIANLSQADLDALTDQSSNTIGALLMHIASIEFVHQVVSFEKRDLTDQEYADWKLPLELGDQARESIHHQPLDYYIDRLNQTRANTLARLTAKDDQWLLEEDKWSHGVPYNQYYLWFHVMEDEINHRGQIRAVKRLLNHGS</sequence>
<dbReference type="RefSeq" id="WP_014642939.1">
    <property type="nucleotide sequence ID" value="NC_017668.1"/>
</dbReference>
<dbReference type="EMBL" id="HE717023">
    <property type="protein sequence ID" value="CCG45045.1"/>
    <property type="molecule type" value="Genomic_DNA"/>
</dbReference>
<keyword evidence="2" id="KW-1185">Reference proteome</keyword>
<dbReference type="InterPro" id="IPR007061">
    <property type="entry name" value="MST-like"/>
</dbReference>
<organism evidence="1 2">
    <name type="scientific">Halobacillus halophilus (strain ATCC 35676 / DSM 2266 / JCM 20832 / KCTC 3685 / LMG 17431 / NBRC 102448 / NCIMB 2269)</name>
    <name type="common">Sporosarcina halophila</name>
    <dbReference type="NCBI Taxonomy" id="866895"/>
    <lineage>
        <taxon>Bacteria</taxon>
        <taxon>Bacillati</taxon>
        <taxon>Bacillota</taxon>
        <taxon>Bacilli</taxon>
        <taxon>Bacillales</taxon>
        <taxon>Bacillaceae</taxon>
        <taxon>Halobacillus</taxon>
    </lineage>
</organism>
<dbReference type="KEGG" id="hhd:HBHAL_2695"/>
<accession>I0JLM5</accession>
<dbReference type="HOGENOM" id="CLU_104069_0_0_9"/>
<evidence type="ECO:0000313" key="2">
    <source>
        <dbReference type="Proteomes" id="UP000007397"/>
    </source>
</evidence>
<dbReference type="eggNOG" id="COG2318">
    <property type="taxonomic scope" value="Bacteria"/>
</dbReference>
<dbReference type="STRING" id="866895.HBHAL_2695"/>